<dbReference type="Pfam" id="PF24758">
    <property type="entry name" value="LRR_At5g56370"/>
    <property type="match status" value="1"/>
</dbReference>
<dbReference type="EMBL" id="RXGB01000601">
    <property type="protein sequence ID" value="TMX02669.1"/>
    <property type="molecule type" value="Genomic_DNA"/>
</dbReference>
<proteinExistence type="predicted"/>
<protein>
    <recommendedName>
        <fullName evidence="1">FBD domain-containing protein</fullName>
    </recommendedName>
</protein>
<organism evidence="2">
    <name type="scientific">Solanum chilense</name>
    <name type="common">Tomato</name>
    <name type="synonym">Lycopersicon chilense</name>
    <dbReference type="NCBI Taxonomy" id="4083"/>
    <lineage>
        <taxon>Eukaryota</taxon>
        <taxon>Viridiplantae</taxon>
        <taxon>Streptophyta</taxon>
        <taxon>Embryophyta</taxon>
        <taxon>Tracheophyta</taxon>
        <taxon>Spermatophyta</taxon>
        <taxon>Magnoliopsida</taxon>
        <taxon>eudicotyledons</taxon>
        <taxon>Gunneridae</taxon>
        <taxon>Pentapetalae</taxon>
        <taxon>asterids</taxon>
        <taxon>lamiids</taxon>
        <taxon>Solanales</taxon>
        <taxon>Solanaceae</taxon>
        <taxon>Solanoideae</taxon>
        <taxon>Solaneae</taxon>
        <taxon>Solanum</taxon>
        <taxon>Solanum subgen. Lycopersicon</taxon>
    </lineage>
</organism>
<dbReference type="Pfam" id="PF00646">
    <property type="entry name" value="F-box"/>
    <property type="match status" value="1"/>
</dbReference>
<comment type="caution">
    <text evidence="2">The sequence shown here is derived from an EMBL/GenBank/DDBJ whole genome shotgun (WGS) entry which is preliminary data.</text>
</comment>
<reference evidence="2" key="1">
    <citation type="submission" date="2019-05" db="EMBL/GenBank/DDBJ databases">
        <title>The de novo reference genome and transcriptome assemblies of the wild tomato species Solanum chilense.</title>
        <authorList>
            <person name="Stam R."/>
            <person name="Nosenko T."/>
            <person name="Hoerger A.C."/>
            <person name="Stephan W."/>
            <person name="Seidel M.A."/>
            <person name="Kuhn J.M.M."/>
            <person name="Haberer G."/>
            <person name="Tellier A."/>
        </authorList>
    </citation>
    <scope>NUCLEOTIDE SEQUENCE</scope>
    <source>
        <tissue evidence="2">Mature leaves</tissue>
    </source>
</reference>
<dbReference type="Pfam" id="PF08387">
    <property type="entry name" value="FBD"/>
    <property type="match status" value="1"/>
</dbReference>
<name>A0A6N2C7P1_SOLCI</name>
<dbReference type="InterPro" id="IPR036047">
    <property type="entry name" value="F-box-like_dom_sf"/>
</dbReference>
<evidence type="ECO:0000259" key="1">
    <source>
        <dbReference type="SMART" id="SM00579"/>
    </source>
</evidence>
<feature type="domain" description="FBD" evidence="1">
    <location>
        <begin position="342"/>
        <end position="418"/>
    </location>
</feature>
<dbReference type="AlphaFoldDB" id="A0A6N2C7P1"/>
<dbReference type="SMART" id="SM00579">
    <property type="entry name" value="FBD"/>
    <property type="match status" value="1"/>
</dbReference>
<accession>A0A6N2C7P1</accession>
<dbReference type="SUPFAM" id="SSF81383">
    <property type="entry name" value="F-box domain"/>
    <property type="match status" value="1"/>
</dbReference>
<dbReference type="PANTHER" id="PTHR31639">
    <property type="entry name" value="F-BOX PROTEIN-LIKE"/>
    <property type="match status" value="1"/>
</dbReference>
<dbReference type="InterPro" id="IPR032675">
    <property type="entry name" value="LRR_dom_sf"/>
</dbReference>
<sequence length="421" mass="48385">MFSKHARQSVPLDVLSSLPDSVIDEILMCLPLREAVRTSILSTKWRYNWCKIPDLKLDYKLWQSKVDKRSVLTKFTNIIYHLVTSHDGPISKFILSIRGLEDSPVLDKLIYFLSRNSVQHLELDISGYYKHKLPSSIFTCLQLMHLSLSGCSIQLAPRNFKGFDTLICLELRNMTISSKILENLISNSPLLDTLMLHQNVYLGIIEINAPKLRAFEFNEMEGSICLKSTPNLQDLTLWHKNYHVGSRNYFKSFYHLEYLVLNGHSLKVLAVAAGEVATRLPFDLNSLKQLCLDEIYLRELDVVSSVVFLIKSFQHLQILEIQVEDYDNDMSALQCLELEAFSDVKFNHLRKFELSCFTGSDREMQLIKLLLAKSPVLENMRIHPLPDYDNASEKLKNEIPVLLNTLQRASPQVEVVYVFGS</sequence>
<gene>
    <name evidence="2" type="ORF">EJD97_020543</name>
</gene>
<dbReference type="InterPro" id="IPR001810">
    <property type="entry name" value="F-box_dom"/>
</dbReference>
<dbReference type="InterPro" id="IPR006566">
    <property type="entry name" value="FBD"/>
</dbReference>
<dbReference type="Gene3D" id="3.80.10.10">
    <property type="entry name" value="Ribonuclease Inhibitor"/>
    <property type="match status" value="1"/>
</dbReference>
<dbReference type="PANTHER" id="PTHR31639:SF187">
    <property type="entry name" value="F-BOX DOMAIN-CONTAINING PROTEIN"/>
    <property type="match status" value="1"/>
</dbReference>
<evidence type="ECO:0000313" key="2">
    <source>
        <dbReference type="EMBL" id="TMX02669.1"/>
    </source>
</evidence>
<dbReference type="SUPFAM" id="SSF52047">
    <property type="entry name" value="RNI-like"/>
    <property type="match status" value="1"/>
</dbReference>
<dbReference type="InterPro" id="IPR055411">
    <property type="entry name" value="LRR_FXL15/At3g58940/PEG3-like"/>
</dbReference>